<keyword evidence="14" id="KW-1185">Reference proteome</keyword>
<evidence type="ECO:0000256" key="11">
    <source>
        <dbReference type="SAM" id="MobiDB-lite"/>
    </source>
</evidence>
<keyword evidence="5 9" id="KW-0949">S-adenosyl-L-methionine</keyword>
<dbReference type="RefSeq" id="XP_016630565.1">
    <property type="nucleotide sequence ID" value="XM_016778205.1"/>
</dbReference>
<name>A0A0D2JSK5_9EURO</name>
<dbReference type="GeneID" id="27713454"/>
<dbReference type="EMBL" id="KN848077">
    <property type="protein sequence ID" value="KIX96442.1"/>
    <property type="molecule type" value="Genomic_DNA"/>
</dbReference>
<proteinExistence type="inferred from homology"/>
<dbReference type="AlphaFoldDB" id="A0A0D2JSK5"/>
<keyword evidence="4 9" id="KW-0808">Transferase</keyword>
<comment type="function">
    <text evidence="1">Specifically dimethylates two adjacent adenosines in the loop of a conserved hairpin near the 3'-end of 18S rRNA in the 40S particle.</text>
</comment>
<keyword evidence="3 9" id="KW-0489">Methyltransferase</keyword>
<feature type="binding site" evidence="9">
    <location>
        <position position="117"/>
    </location>
    <ligand>
        <name>S-adenosyl-L-methionine</name>
        <dbReference type="ChEBI" id="CHEBI:59789"/>
    </ligand>
</feature>
<dbReference type="InterPro" id="IPR029063">
    <property type="entry name" value="SAM-dependent_MTases_sf"/>
</dbReference>
<comment type="catalytic activity">
    <reaction evidence="7">
        <text>adenosine(1779)/adenosine(1780) in 18S rRNA + 4 S-adenosyl-L-methionine = N(6)-dimethyladenosine(1779)/N(6)-dimethyladenosine(1780) in 18S rRNA + 4 S-adenosyl-L-homocysteine + 4 H(+)</text>
        <dbReference type="Rhea" id="RHEA:42780"/>
        <dbReference type="Rhea" id="RHEA-COMP:10234"/>
        <dbReference type="Rhea" id="RHEA-COMP:10236"/>
        <dbReference type="ChEBI" id="CHEBI:15378"/>
        <dbReference type="ChEBI" id="CHEBI:57856"/>
        <dbReference type="ChEBI" id="CHEBI:59789"/>
        <dbReference type="ChEBI" id="CHEBI:74411"/>
        <dbReference type="ChEBI" id="CHEBI:74493"/>
        <dbReference type="EC" id="2.1.1.183"/>
    </reaction>
</comment>
<feature type="binding site" evidence="9">
    <location>
        <position position="41"/>
    </location>
    <ligand>
        <name>S-adenosyl-L-methionine</name>
        <dbReference type="ChEBI" id="CHEBI:59789"/>
    </ligand>
</feature>
<evidence type="ECO:0000256" key="10">
    <source>
        <dbReference type="RuleBase" id="RU362106"/>
    </source>
</evidence>
<protein>
    <recommendedName>
        <fullName evidence="10">rRNA adenine N(6)-methyltransferase</fullName>
        <ecNumber evidence="10">2.1.1.-</ecNumber>
    </recommendedName>
</protein>
<evidence type="ECO:0000256" key="7">
    <source>
        <dbReference type="ARBA" id="ARBA00049478"/>
    </source>
</evidence>
<evidence type="ECO:0000256" key="6">
    <source>
        <dbReference type="ARBA" id="ARBA00022884"/>
    </source>
</evidence>
<feature type="binding site" evidence="9">
    <location>
        <position position="89"/>
    </location>
    <ligand>
        <name>S-adenosyl-L-methionine</name>
        <dbReference type="ChEBI" id="CHEBI:59789"/>
    </ligand>
</feature>
<gene>
    <name evidence="13" type="ORF">Z520_07708</name>
</gene>
<evidence type="ECO:0000256" key="8">
    <source>
        <dbReference type="ARBA" id="ARBA00061109"/>
    </source>
</evidence>
<evidence type="ECO:0000313" key="14">
    <source>
        <dbReference type="Proteomes" id="UP000053411"/>
    </source>
</evidence>
<dbReference type="PROSITE" id="PS51689">
    <property type="entry name" value="SAM_RNA_A_N6_MT"/>
    <property type="match status" value="1"/>
</dbReference>
<dbReference type="GO" id="GO:0003723">
    <property type="term" value="F:RNA binding"/>
    <property type="evidence" value="ECO:0007669"/>
    <property type="project" value="UniProtKB-UniRule"/>
</dbReference>
<dbReference type="CDD" id="cd02440">
    <property type="entry name" value="AdoMet_MTases"/>
    <property type="match status" value="1"/>
</dbReference>
<evidence type="ECO:0000256" key="9">
    <source>
        <dbReference type="PROSITE-ProRule" id="PRU01026"/>
    </source>
</evidence>
<dbReference type="STRING" id="1442371.A0A0D2JSK5"/>
<accession>A0A0D2JSK5</accession>
<dbReference type="EC" id="2.1.1.-" evidence="10"/>
<dbReference type="Pfam" id="PF00398">
    <property type="entry name" value="RrnaAD"/>
    <property type="match status" value="1"/>
</dbReference>
<feature type="domain" description="Ribosomal RNA adenine methylase transferase N-terminal" evidence="12">
    <location>
        <begin position="48"/>
        <end position="217"/>
    </location>
</feature>
<feature type="binding site" evidence="9">
    <location>
        <position position="68"/>
    </location>
    <ligand>
        <name>S-adenosyl-L-methionine</name>
        <dbReference type="ChEBI" id="CHEBI:59789"/>
    </ligand>
</feature>
<keyword evidence="2 10" id="KW-0698">rRNA processing</keyword>
<keyword evidence="6 9" id="KW-0694">RNA-binding</keyword>
<feature type="binding site" evidence="9">
    <location>
        <position position="43"/>
    </location>
    <ligand>
        <name>S-adenosyl-L-methionine</name>
        <dbReference type="ChEBI" id="CHEBI:59789"/>
    </ligand>
</feature>
<evidence type="ECO:0000256" key="4">
    <source>
        <dbReference type="ARBA" id="ARBA00022679"/>
    </source>
</evidence>
<dbReference type="GO" id="GO:0052909">
    <property type="term" value="F:18S rRNA (adenine(1779)-N(6)/adenine(1780)-N(6))-dimethyltransferase activity"/>
    <property type="evidence" value="ECO:0007669"/>
    <property type="project" value="UniProtKB-EC"/>
</dbReference>
<feature type="compositionally biased region" description="Basic residues" evidence="11">
    <location>
        <begin position="1"/>
        <end position="10"/>
    </location>
</feature>
<dbReference type="Proteomes" id="UP000053411">
    <property type="component" value="Unassembled WGS sequence"/>
</dbReference>
<feature type="region of interest" description="Disordered" evidence="11">
    <location>
        <begin position="318"/>
        <end position="339"/>
    </location>
</feature>
<evidence type="ECO:0000256" key="5">
    <source>
        <dbReference type="ARBA" id="ARBA00022691"/>
    </source>
</evidence>
<organism evidence="13 14">
    <name type="scientific">Fonsecaea multimorphosa CBS 102226</name>
    <dbReference type="NCBI Taxonomy" id="1442371"/>
    <lineage>
        <taxon>Eukaryota</taxon>
        <taxon>Fungi</taxon>
        <taxon>Dikarya</taxon>
        <taxon>Ascomycota</taxon>
        <taxon>Pezizomycotina</taxon>
        <taxon>Eurotiomycetes</taxon>
        <taxon>Chaetothyriomycetidae</taxon>
        <taxon>Chaetothyriales</taxon>
        <taxon>Herpotrichiellaceae</taxon>
        <taxon>Fonsecaea</taxon>
    </lineage>
</organism>
<dbReference type="PANTHER" id="PTHR11727:SF7">
    <property type="entry name" value="DIMETHYLADENOSINE TRANSFERASE-RELATED"/>
    <property type="match status" value="1"/>
</dbReference>
<dbReference type="OrthoDB" id="74991at2759"/>
<dbReference type="NCBIfam" id="TIGR00755">
    <property type="entry name" value="ksgA"/>
    <property type="match status" value="1"/>
</dbReference>
<dbReference type="SMART" id="SM00650">
    <property type="entry name" value="rADc"/>
    <property type="match status" value="1"/>
</dbReference>
<feature type="compositionally biased region" description="Low complexity" evidence="11">
    <location>
        <begin position="15"/>
        <end position="25"/>
    </location>
</feature>
<feature type="region of interest" description="Disordered" evidence="11">
    <location>
        <begin position="1"/>
        <end position="25"/>
    </location>
</feature>
<dbReference type="Gene3D" id="3.40.50.150">
    <property type="entry name" value="Vaccinia Virus protein VP39"/>
    <property type="match status" value="1"/>
</dbReference>
<comment type="similarity">
    <text evidence="8 9 10">Belongs to the class I-like SAM-binding methyltransferase superfamily. rRNA adenine N(6)-methyltransferase family.</text>
</comment>
<evidence type="ECO:0000259" key="12">
    <source>
        <dbReference type="SMART" id="SM00650"/>
    </source>
</evidence>
<dbReference type="InterPro" id="IPR011530">
    <property type="entry name" value="rRNA_adenine_dimethylase"/>
</dbReference>
<dbReference type="FunFam" id="3.40.50.150:FF:000007">
    <property type="entry name" value="rRNA adenine N(6)-methyltransferase"/>
    <property type="match status" value="1"/>
</dbReference>
<sequence length="398" mass="44531">MPKVNARRRPGGGASSSSPYSKPSSAASNVIFKMNTDIGQHVLKNPGVAQAIVDKADLKQSDIVLEVGPGSGNLTVKILEKAKKCVAVELDPRMAAEVTKRVQGTPQQKRLDVLLGDVIKTELPYFDVCISNTPYQISSPLVFKLLATNPAPRVCILMFQREFAMRLFAKPGDKLYSRLSVNAQMWAKIDHIMKVGKNNFKPPPQVESSVVRLVPKVPRPNISYEEWDGLLRVCFVRKNKTLRANFLGTSSVLSMLEQSYRTWCAQNDIPLDEGPADEAMMLMEVENVQDGVNLNGEGDVEEEEWSGFMDVDVDDQDEDNLPSLLPNKPRATPAERSVSRKKRDKVFHLVREKVRSVLEDKTALADKRARMCDEADFLKLLYHFNLEGIHFLGIKHGE</sequence>
<dbReference type="GO" id="GO:0005730">
    <property type="term" value="C:nucleolus"/>
    <property type="evidence" value="ECO:0007669"/>
    <property type="project" value="TreeGrafter"/>
</dbReference>
<evidence type="ECO:0000256" key="2">
    <source>
        <dbReference type="ARBA" id="ARBA00022552"/>
    </source>
</evidence>
<feature type="binding site" evidence="9">
    <location>
        <position position="132"/>
    </location>
    <ligand>
        <name>S-adenosyl-L-methionine</name>
        <dbReference type="ChEBI" id="CHEBI:59789"/>
    </ligand>
</feature>
<dbReference type="SUPFAM" id="SSF53335">
    <property type="entry name" value="S-adenosyl-L-methionine-dependent methyltransferases"/>
    <property type="match status" value="1"/>
</dbReference>
<reference evidence="13 14" key="1">
    <citation type="submission" date="2015-01" db="EMBL/GenBank/DDBJ databases">
        <title>The Genome Sequence of Fonsecaea multimorphosa CBS 102226.</title>
        <authorList>
            <consortium name="The Broad Institute Genomics Platform"/>
            <person name="Cuomo C."/>
            <person name="de Hoog S."/>
            <person name="Gorbushina A."/>
            <person name="Stielow B."/>
            <person name="Teixiera M."/>
            <person name="Abouelleil A."/>
            <person name="Chapman S.B."/>
            <person name="Priest M."/>
            <person name="Young S.K."/>
            <person name="Wortman J."/>
            <person name="Nusbaum C."/>
            <person name="Birren B."/>
        </authorList>
    </citation>
    <scope>NUCLEOTIDE SEQUENCE [LARGE SCALE GENOMIC DNA]</scope>
    <source>
        <strain evidence="13 14">CBS 102226</strain>
    </source>
</reference>
<dbReference type="Gene3D" id="1.10.8.480">
    <property type="match status" value="1"/>
</dbReference>
<dbReference type="PANTHER" id="PTHR11727">
    <property type="entry name" value="DIMETHYLADENOSINE TRANSFERASE"/>
    <property type="match status" value="1"/>
</dbReference>
<dbReference type="VEuPathDB" id="FungiDB:Z520_07708"/>
<dbReference type="InterPro" id="IPR001737">
    <property type="entry name" value="KsgA/Erm"/>
</dbReference>
<evidence type="ECO:0000256" key="3">
    <source>
        <dbReference type="ARBA" id="ARBA00022603"/>
    </source>
</evidence>
<evidence type="ECO:0000256" key="1">
    <source>
        <dbReference type="ARBA" id="ARBA00002977"/>
    </source>
</evidence>
<dbReference type="InterPro" id="IPR020598">
    <property type="entry name" value="rRNA_Ade_methylase_Trfase_N"/>
</dbReference>
<evidence type="ECO:0000313" key="13">
    <source>
        <dbReference type="EMBL" id="KIX96442.1"/>
    </source>
</evidence>